<sequence>MVKVLFVCLGNICRSPMAEAVFQDLVHNKGLEEKFVVDSAGTGDYHVGSSPHKGTVEKLKENGINANGLTARQISREDFDHFDYIIAMDDDNIEAINILETEEHQAEIIKLLDYNQNSQVKNVPDPYFTGDFDKTYELVSQACKNLLDDIRSKKEL</sequence>
<evidence type="ECO:0000256" key="1">
    <source>
        <dbReference type="ARBA" id="ARBA00011063"/>
    </source>
</evidence>
<dbReference type="EMBL" id="BAAACZ010000002">
    <property type="protein sequence ID" value="GAA0450426.1"/>
    <property type="molecule type" value="Genomic_DNA"/>
</dbReference>
<dbReference type="CDD" id="cd16343">
    <property type="entry name" value="LMWPTP"/>
    <property type="match status" value="1"/>
</dbReference>
<dbReference type="PRINTS" id="PR00719">
    <property type="entry name" value="LMWPTPASE"/>
</dbReference>
<evidence type="ECO:0000313" key="8">
    <source>
        <dbReference type="Proteomes" id="UP001500740"/>
    </source>
</evidence>
<comment type="similarity">
    <text evidence="1">Belongs to the low molecular weight phosphotyrosine protein phosphatase family.</text>
</comment>
<dbReference type="PANTHER" id="PTHR11717">
    <property type="entry name" value="LOW MOLECULAR WEIGHT PROTEIN TYROSINE PHOSPHATASE"/>
    <property type="match status" value="1"/>
</dbReference>
<name>A0ABP3JFA5_9BACI</name>
<evidence type="ECO:0000259" key="6">
    <source>
        <dbReference type="SMART" id="SM00226"/>
    </source>
</evidence>
<dbReference type="Pfam" id="PF01451">
    <property type="entry name" value="LMWPc"/>
    <property type="match status" value="1"/>
</dbReference>
<evidence type="ECO:0000256" key="3">
    <source>
        <dbReference type="ARBA" id="ARBA00022801"/>
    </source>
</evidence>
<gene>
    <name evidence="7" type="primary">yfkJ</name>
    <name evidence="7" type="ORF">GCM10008935_01060</name>
</gene>
<dbReference type="SUPFAM" id="SSF52788">
    <property type="entry name" value="Phosphotyrosine protein phosphatases I"/>
    <property type="match status" value="1"/>
</dbReference>
<dbReference type="Proteomes" id="UP001500740">
    <property type="component" value="Unassembled WGS sequence"/>
</dbReference>
<dbReference type="Gene3D" id="3.40.50.2300">
    <property type="match status" value="1"/>
</dbReference>
<dbReference type="EC" id="3.1.3.48" evidence="2"/>
<evidence type="ECO:0000256" key="4">
    <source>
        <dbReference type="ARBA" id="ARBA00022912"/>
    </source>
</evidence>
<dbReference type="SMART" id="SM00226">
    <property type="entry name" value="LMWPc"/>
    <property type="match status" value="1"/>
</dbReference>
<comment type="catalytic activity">
    <reaction evidence="5">
        <text>O-phospho-L-tyrosyl-[protein] + H2O = L-tyrosyl-[protein] + phosphate</text>
        <dbReference type="Rhea" id="RHEA:10684"/>
        <dbReference type="Rhea" id="RHEA-COMP:10136"/>
        <dbReference type="Rhea" id="RHEA-COMP:20101"/>
        <dbReference type="ChEBI" id="CHEBI:15377"/>
        <dbReference type="ChEBI" id="CHEBI:43474"/>
        <dbReference type="ChEBI" id="CHEBI:46858"/>
        <dbReference type="ChEBI" id="CHEBI:61978"/>
        <dbReference type="EC" id="3.1.3.48"/>
    </reaction>
</comment>
<keyword evidence="3" id="KW-0378">Hydrolase</keyword>
<proteinExistence type="inferred from homology"/>
<evidence type="ECO:0000313" key="7">
    <source>
        <dbReference type="EMBL" id="GAA0450426.1"/>
    </source>
</evidence>
<organism evidence="7 8">
    <name type="scientific">Alkalibacillus silvisoli</name>
    <dbReference type="NCBI Taxonomy" id="392823"/>
    <lineage>
        <taxon>Bacteria</taxon>
        <taxon>Bacillati</taxon>
        <taxon>Bacillota</taxon>
        <taxon>Bacilli</taxon>
        <taxon>Bacillales</taxon>
        <taxon>Bacillaceae</taxon>
        <taxon>Alkalibacillus</taxon>
    </lineage>
</organism>
<evidence type="ECO:0000256" key="5">
    <source>
        <dbReference type="ARBA" id="ARBA00051722"/>
    </source>
</evidence>
<evidence type="ECO:0000256" key="2">
    <source>
        <dbReference type="ARBA" id="ARBA00013064"/>
    </source>
</evidence>
<comment type="caution">
    <text evidence="7">The sequence shown here is derived from an EMBL/GenBank/DDBJ whole genome shotgun (WGS) entry which is preliminary data.</text>
</comment>
<dbReference type="InterPro" id="IPR023485">
    <property type="entry name" value="Ptyr_pPase"/>
</dbReference>
<keyword evidence="4" id="KW-0904">Protein phosphatase</keyword>
<dbReference type="InterPro" id="IPR036196">
    <property type="entry name" value="Ptyr_pPase_sf"/>
</dbReference>
<accession>A0ABP3JFA5</accession>
<dbReference type="InterPro" id="IPR050438">
    <property type="entry name" value="LMW_PTPase"/>
</dbReference>
<dbReference type="InterPro" id="IPR017867">
    <property type="entry name" value="Tyr_phospatase_low_mol_wt"/>
</dbReference>
<keyword evidence="8" id="KW-1185">Reference proteome</keyword>
<reference evidence="8" key="1">
    <citation type="journal article" date="2019" name="Int. J. Syst. Evol. Microbiol.">
        <title>The Global Catalogue of Microorganisms (GCM) 10K type strain sequencing project: providing services to taxonomists for standard genome sequencing and annotation.</title>
        <authorList>
            <consortium name="The Broad Institute Genomics Platform"/>
            <consortium name="The Broad Institute Genome Sequencing Center for Infectious Disease"/>
            <person name="Wu L."/>
            <person name="Ma J."/>
        </authorList>
    </citation>
    <scope>NUCLEOTIDE SEQUENCE [LARGE SCALE GENOMIC DNA]</scope>
    <source>
        <strain evidence="8">JCM 14193</strain>
    </source>
</reference>
<protein>
    <recommendedName>
        <fullName evidence="2">protein-tyrosine-phosphatase</fullName>
        <ecNumber evidence="2">3.1.3.48</ecNumber>
    </recommendedName>
</protein>
<dbReference type="PANTHER" id="PTHR11717:SF7">
    <property type="entry name" value="LOW MOLECULAR WEIGHT PHOSPHOTYROSINE PROTEIN PHOSPHATASE"/>
    <property type="match status" value="1"/>
</dbReference>
<feature type="domain" description="Phosphotyrosine protein phosphatase I" evidence="6">
    <location>
        <begin position="2"/>
        <end position="149"/>
    </location>
</feature>